<dbReference type="PROSITE" id="PS50977">
    <property type="entry name" value="HTH_TETR_2"/>
    <property type="match status" value="1"/>
</dbReference>
<evidence type="ECO:0000256" key="1">
    <source>
        <dbReference type="ARBA" id="ARBA00023015"/>
    </source>
</evidence>
<feature type="domain" description="HTH tetR-type" evidence="4">
    <location>
        <begin position="7"/>
        <end position="67"/>
    </location>
</feature>
<sequence>MDQTKQDLRKDQILDAALTVLVQNGYEGSRMDDVVSESQLSKGAIYWYYKSKKAMYLDLVNFWVIRYSATINHLVENDQAAPDQLKSLFNYFIDQYESDPDPFIALTEFWSMAQKDDDFRAKLQKVYSQFLEVLEKIVAKGVKDGDFKKLDIRITAMSIMLNVESINWFTLFDTHGVSARDYIQTISDFILAGLLKKN</sequence>
<dbReference type="InterPro" id="IPR009057">
    <property type="entry name" value="Homeodomain-like_sf"/>
</dbReference>
<organism evidence="5">
    <name type="scientific">hydrothermal vent metagenome</name>
    <dbReference type="NCBI Taxonomy" id="652676"/>
    <lineage>
        <taxon>unclassified sequences</taxon>
        <taxon>metagenomes</taxon>
        <taxon>ecological metagenomes</taxon>
    </lineage>
</organism>
<dbReference type="PRINTS" id="PR00455">
    <property type="entry name" value="HTHTETR"/>
</dbReference>
<name>A0A160VJT0_9ZZZZ</name>
<keyword evidence="2" id="KW-0238">DNA-binding</keyword>
<dbReference type="PANTHER" id="PTHR47506:SF6">
    <property type="entry name" value="HTH-TYPE TRANSCRIPTIONAL REPRESSOR NEMR"/>
    <property type="match status" value="1"/>
</dbReference>
<evidence type="ECO:0000313" key="5">
    <source>
        <dbReference type="EMBL" id="CUV10639.1"/>
    </source>
</evidence>
<dbReference type="InterPro" id="IPR036271">
    <property type="entry name" value="Tet_transcr_reg_TetR-rel_C_sf"/>
</dbReference>
<dbReference type="SUPFAM" id="SSF46689">
    <property type="entry name" value="Homeodomain-like"/>
    <property type="match status" value="1"/>
</dbReference>
<accession>A0A160VJT0</accession>
<gene>
    <name evidence="5" type="ORF">MGWOODY_Mmi807</name>
</gene>
<protein>
    <submittedName>
        <fullName evidence="5">Transcriptional regulator, TetR family</fullName>
    </submittedName>
</protein>
<dbReference type="AlphaFoldDB" id="A0A160VJT0"/>
<dbReference type="SUPFAM" id="SSF48498">
    <property type="entry name" value="Tetracyclin repressor-like, C-terminal domain"/>
    <property type="match status" value="1"/>
</dbReference>
<keyword evidence="1" id="KW-0805">Transcription regulation</keyword>
<keyword evidence="3" id="KW-0804">Transcription</keyword>
<evidence type="ECO:0000256" key="3">
    <source>
        <dbReference type="ARBA" id="ARBA00023163"/>
    </source>
</evidence>
<dbReference type="PANTHER" id="PTHR47506">
    <property type="entry name" value="TRANSCRIPTIONAL REGULATORY PROTEIN"/>
    <property type="match status" value="1"/>
</dbReference>
<dbReference type="InterPro" id="IPR001647">
    <property type="entry name" value="HTH_TetR"/>
</dbReference>
<evidence type="ECO:0000256" key="2">
    <source>
        <dbReference type="ARBA" id="ARBA00023125"/>
    </source>
</evidence>
<dbReference type="GO" id="GO:0003677">
    <property type="term" value="F:DNA binding"/>
    <property type="evidence" value="ECO:0007669"/>
    <property type="project" value="UniProtKB-KW"/>
</dbReference>
<dbReference type="Gene3D" id="1.10.357.10">
    <property type="entry name" value="Tetracycline Repressor, domain 2"/>
    <property type="match status" value="1"/>
</dbReference>
<dbReference type="Pfam" id="PF00440">
    <property type="entry name" value="TetR_N"/>
    <property type="match status" value="1"/>
</dbReference>
<proteinExistence type="predicted"/>
<dbReference type="EMBL" id="FAXC01000454">
    <property type="protein sequence ID" value="CUV10639.1"/>
    <property type="molecule type" value="Genomic_DNA"/>
</dbReference>
<dbReference type="Gene3D" id="1.10.10.60">
    <property type="entry name" value="Homeodomain-like"/>
    <property type="match status" value="1"/>
</dbReference>
<dbReference type="InterPro" id="IPR013570">
    <property type="entry name" value="Tscrpt_reg_YsiA_C"/>
</dbReference>
<dbReference type="Pfam" id="PF08359">
    <property type="entry name" value="TetR_C_4"/>
    <property type="match status" value="1"/>
</dbReference>
<reference evidence="5" key="1">
    <citation type="submission" date="2015-10" db="EMBL/GenBank/DDBJ databases">
        <authorList>
            <person name="Gilbert D.G."/>
        </authorList>
    </citation>
    <scope>NUCLEOTIDE SEQUENCE</scope>
</reference>
<evidence type="ECO:0000259" key="4">
    <source>
        <dbReference type="PROSITE" id="PS50977"/>
    </source>
</evidence>